<name>A0ACA9R7R0_9GLOM</name>
<proteinExistence type="predicted"/>
<feature type="non-terminal residue" evidence="1">
    <location>
        <position position="1"/>
    </location>
</feature>
<comment type="caution">
    <text evidence="1">The sequence shown here is derived from an EMBL/GenBank/DDBJ whole genome shotgun (WGS) entry which is preliminary data.</text>
</comment>
<sequence>RGGIMNLVTVFDFLITFKVRGLFNQAPYLDQVAEKEYVTNPSGEGTLNLTYEINGTYYLLPLTQKRDVEEVKDKNGRVTGYESDWKPELVETPEEESEQKERIAINYEQSDYRGIEIAKIVAEELKINLTSTDFKLYFLKDFLKTRAKKDKLELKVEERVQRILTQEEYDSLLRQI</sequence>
<reference evidence="1" key="1">
    <citation type="submission" date="2021-06" db="EMBL/GenBank/DDBJ databases">
        <authorList>
            <person name="Kallberg Y."/>
            <person name="Tangrot J."/>
            <person name="Rosling A."/>
        </authorList>
    </citation>
    <scope>NUCLEOTIDE SEQUENCE</scope>
    <source>
        <strain evidence="1">28 12/20/2015</strain>
    </source>
</reference>
<accession>A0ACA9R7R0</accession>
<keyword evidence="2" id="KW-1185">Reference proteome</keyword>
<protein>
    <submittedName>
        <fullName evidence="1">11790_t:CDS:1</fullName>
    </submittedName>
</protein>
<evidence type="ECO:0000313" key="1">
    <source>
        <dbReference type="EMBL" id="CAG8780016.1"/>
    </source>
</evidence>
<gene>
    <name evidence="1" type="ORF">SPELUC_LOCUS16345</name>
</gene>
<dbReference type="EMBL" id="CAJVPW010059799">
    <property type="protein sequence ID" value="CAG8780016.1"/>
    <property type="molecule type" value="Genomic_DNA"/>
</dbReference>
<evidence type="ECO:0000313" key="2">
    <source>
        <dbReference type="Proteomes" id="UP000789366"/>
    </source>
</evidence>
<organism evidence="1 2">
    <name type="scientific">Cetraspora pellucida</name>
    <dbReference type="NCBI Taxonomy" id="1433469"/>
    <lineage>
        <taxon>Eukaryota</taxon>
        <taxon>Fungi</taxon>
        <taxon>Fungi incertae sedis</taxon>
        <taxon>Mucoromycota</taxon>
        <taxon>Glomeromycotina</taxon>
        <taxon>Glomeromycetes</taxon>
        <taxon>Diversisporales</taxon>
        <taxon>Gigasporaceae</taxon>
        <taxon>Cetraspora</taxon>
    </lineage>
</organism>
<dbReference type="Proteomes" id="UP000789366">
    <property type="component" value="Unassembled WGS sequence"/>
</dbReference>